<sequence>MNTKVKSLFRCIAIVLCICIVGNLSYSASPKVQAQSMNSNAKAVKGMGIYTRGNNIKEKKYYDGIPYNVTVNGNYTTKIETTIKNEKATLNYFGNGKGTIVHQQSGKSITYDLKINKLIKNDIDIEIYQNNKLIDRYTSINQLDNVSYTGQVAIPIGYYLVSLVISMLIAAGVISVINSVMIREGKEWYDAKESIAIITADDTLKGCVYPALRVNNVVLIAVYEPYNIDSSEIKSILASELCDTYTYVQGTAASVLKTNGYTLESAFPDPAHTSNGSGLYFKHFHKIQHKSYQSDFHSFFGQPFVVK</sequence>
<evidence type="ECO:0000313" key="1">
    <source>
        <dbReference type="EMBL" id="BCJ93541.1"/>
    </source>
</evidence>
<evidence type="ECO:0000313" key="2">
    <source>
        <dbReference type="Proteomes" id="UP000515561"/>
    </source>
</evidence>
<accession>A0A6S6R307</accession>
<dbReference type="Proteomes" id="UP000515561">
    <property type="component" value="Chromosome"/>
</dbReference>
<reference evidence="1 2" key="1">
    <citation type="journal article" date="2016" name="Int. J. Syst. Evol. Microbiol.">
        <title>Descriptions of Anaerotaenia torta gen. nov., sp. nov. and Anaerocolumna cellulosilytica gen. nov., sp. nov. isolated from a methanogenic reactor of cattle waste.</title>
        <authorList>
            <person name="Uek A."/>
            <person name="Ohtaki Y."/>
            <person name="Kaku N."/>
            <person name="Ueki K."/>
        </authorList>
    </citation>
    <scope>NUCLEOTIDE SEQUENCE [LARGE SCALE GENOMIC DNA]</scope>
    <source>
        <strain evidence="1 2">SN021</strain>
    </source>
</reference>
<proteinExistence type="predicted"/>
<keyword evidence="2" id="KW-1185">Reference proteome</keyword>
<dbReference type="EMBL" id="AP023367">
    <property type="protein sequence ID" value="BCJ93541.1"/>
    <property type="molecule type" value="Genomic_DNA"/>
</dbReference>
<dbReference type="KEGG" id="acel:acsn021_11100"/>
<dbReference type="RefSeq" id="WP_184090881.1">
    <property type="nucleotide sequence ID" value="NZ_AP023367.1"/>
</dbReference>
<organism evidence="1 2">
    <name type="scientific">Anaerocolumna cellulosilytica</name>
    <dbReference type="NCBI Taxonomy" id="433286"/>
    <lineage>
        <taxon>Bacteria</taxon>
        <taxon>Bacillati</taxon>
        <taxon>Bacillota</taxon>
        <taxon>Clostridia</taxon>
        <taxon>Lachnospirales</taxon>
        <taxon>Lachnospiraceae</taxon>
        <taxon>Anaerocolumna</taxon>
    </lineage>
</organism>
<protein>
    <submittedName>
        <fullName evidence="1">Uncharacterized protein</fullName>
    </submittedName>
</protein>
<dbReference type="AlphaFoldDB" id="A0A6S6R307"/>
<gene>
    <name evidence="1" type="ORF">acsn021_11100</name>
</gene>
<name>A0A6S6R307_9FIRM</name>